<reference evidence="1" key="2">
    <citation type="submission" date="2023-06" db="EMBL/GenBank/DDBJ databases">
        <authorList>
            <person name="Ma L."/>
            <person name="Liu K.-W."/>
            <person name="Li Z."/>
            <person name="Hsiao Y.-Y."/>
            <person name="Qi Y."/>
            <person name="Fu T."/>
            <person name="Tang G."/>
            <person name="Zhang D."/>
            <person name="Sun W.-H."/>
            <person name="Liu D.-K."/>
            <person name="Li Y."/>
            <person name="Chen G.-Z."/>
            <person name="Liu X.-D."/>
            <person name="Liao X.-Y."/>
            <person name="Jiang Y.-T."/>
            <person name="Yu X."/>
            <person name="Hao Y."/>
            <person name="Huang J."/>
            <person name="Zhao X.-W."/>
            <person name="Ke S."/>
            <person name="Chen Y.-Y."/>
            <person name="Wu W.-L."/>
            <person name="Hsu J.-L."/>
            <person name="Lin Y.-F."/>
            <person name="Huang M.-D."/>
            <person name="Li C.-Y."/>
            <person name="Huang L."/>
            <person name="Wang Z.-W."/>
            <person name="Zhao X."/>
            <person name="Zhong W.-Y."/>
            <person name="Peng D.-H."/>
            <person name="Ahmad S."/>
            <person name="Lan S."/>
            <person name="Zhang J.-S."/>
            <person name="Tsai W.-C."/>
            <person name="Van De Peer Y."/>
            <person name="Liu Z.-J."/>
        </authorList>
    </citation>
    <scope>NUCLEOTIDE SEQUENCE</scope>
    <source>
        <strain evidence="1">SCP</strain>
        <tissue evidence="1">Leaves</tissue>
    </source>
</reference>
<evidence type="ECO:0000313" key="1">
    <source>
        <dbReference type="EMBL" id="KAK1274900.1"/>
    </source>
</evidence>
<evidence type="ECO:0000313" key="2">
    <source>
        <dbReference type="Proteomes" id="UP001179952"/>
    </source>
</evidence>
<comment type="caution">
    <text evidence="1">The sequence shown here is derived from an EMBL/GenBank/DDBJ whole genome shotgun (WGS) entry which is preliminary data.</text>
</comment>
<organism evidence="1 2">
    <name type="scientific">Acorus gramineus</name>
    <name type="common">Dwarf sweet flag</name>
    <dbReference type="NCBI Taxonomy" id="55184"/>
    <lineage>
        <taxon>Eukaryota</taxon>
        <taxon>Viridiplantae</taxon>
        <taxon>Streptophyta</taxon>
        <taxon>Embryophyta</taxon>
        <taxon>Tracheophyta</taxon>
        <taxon>Spermatophyta</taxon>
        <taxon>Magnoliopsida</taxon>
        <taxon>Liliopsida</taxon>
        <taxon>Acoraceae</taxon>
        <taxon>Acorus</taxon>
    </lineage>
</organism>
<sequence>MQEVFQEFKTGSFILSNILRASPTARKCITNARARVSAAQSHSPNLLTVHHVQCNSSSSSQK</sequence>
<proteinExistence type="predicted"/>
<accession>A0AAV9BEP1</accession>
<keyword evidence="2" id="KW-1185">Reference proteome</keyword>
<reference evidence="1" key="1">
    <citation type="journal article" date="2023" name="Nat. Commun.">
        <title>Diploid and tetraploid genomes of Acorus and the evolution of monocots.</title>
        <authorList>
            <person name="Ma L."/>
            <person name="Liu K.W."/>
            <person name="Li Z."/>
            <person name="Hsiao Y.Y."/>
            <person name="Qi Y."/>
            <person name="Fu T."/>
            <person name="Tang G.D."/>
            <person name="Zhang D."/>
            <person name="Sun W.H."/>
            <person name="Liu D.K."/>
            <person name="Li Y."/>
            <person name="Chen G.Z."/>
            <person name="Liu X.D."/>
            <person name="Liao X.Y."/>
            <person name="Jiang Y.T."/>
            <person name="Yu X."/>
            <person name="Hao Y."/>
            <person name="Huang J."/>
            <person name="Zhao X.W."/>
            <person name="Ke S."/>
            <person name="Chen Y.Y."/>
            <person name="Wu W.L."/>
            <person name="Hsu J.L."/>
            <person name="Lin Y.F."/>
            <person name="Huang M.D."/>
            <person name="Li C.Y."/>
            <person name="Huang L."/>
            <person name="Wang Z.W."/>
            <person name="Zhao X."/>
            <person name="Zhong W.Y."/>
            <person name="Peng D.H."/>
            <person name="Ahmad S."/>
            <person name="Lan S."/>
            <person name="Zhang J.S."/>
            <person name="Tsai W.C."/>
            <person name="Van de Peer Y."/>
            <person name="Liu Z.J."/>
        </authorList>
    </citation>
    <scope>NUCLEOTIDE SEQUENCE</scope>
    <source>
        <strain evidence="1">SCP</strain>
    </source>
</reference>
<name>A0AAV9BEP1_ACOGR</name>
<dbReference type="Proteomes" id="UP001179952">
    <property type="component" value="Unassembled WGS sequence"/>
</dbReference>
<dbReference type="EMBL" id="JAUJYN010000003">
    <property type="protein sequence ID" value="KAK1274900.1"/>
    <property type="molecule type" value="Genomic_DNA"/>
</dbReference>
<gene>
    <name evidence="1" type="ORF">QJS04_geneDACA011646</name>
</gene>
<dbReference type="AlphaFoldDB" id="A0AAV9BEP1"/>
<protein>
    <submittedName>
        <fullName evidence="1">Uncharacterized protein</fullName>
    </submittedName>
</protein>